<evidence type="ECO:0000313" key="3">
    <source>
        <dbReference type="Proteomes" id="UP000194221"/>
    </source>
</evidence>
<feature type="signal peptide" evidence="1">
    <location>
        <begin position="1"/>
        <end position="23"/>
    </location>
</feature>
<name>A0A1Y2PAH4_9FLAO</name>
<feature type="chain" id="PRO_5013390948" description="Hemin receptor" evidence="1">
    <location>
        <begin position="24"/>
        <end position="465"/>
    </location>
</feature>
<sequence length="465" mass="51524">MKRFFIIATLVAGTLTSFSQSLGYNDLGIIFSQDNNNGTARFNAMSGAFGALGGDVSSIGINPAGGAVARKSKLSFTMGNRNTDIAASYYGNTLNNQDDFFNVTQAGAILSFDSAYDSDWNRFALSFNYRLKNDFDGSFSVRGNSGQAFFNEHPDDPATPRTQFTNAREQSFTSTLNGESSVFSFGFSAVHQNKLFVGATVNLHDVRLGQRATLNEINEDGNGNTLTAFNEQISRFEGQGFSLGVGFIYKMHQNLRLGLSYETPTWYTEVLEESNLAVFDPNDSTYDHWLGYTRISATNITPNVDSGEEFNTYAFRLKTPGKLTASGAILFDKKGLISIDYTFKDYKNTNFSNGNFTDVNNNFNNDFRSTHAVNIGTEWRFDKMSIRGGYHYEQSPYKDALDSDNLKGFSAGLGYNFGNMNFGLSYSKTESTSPYRLYNTDRVNVNPAELNINTARIMGTLTINL</sequence>
<comment type="caution">
    <text evidence="2">The sequence shown here is derived from an EMBL/GenBank/DDBJ whole genome shotgun (WGS) entry which is preliminary data.</text>
</comment>
<evidence type="ECO:0000313" key="2">
    <source>
        <dbReference type="EMBL" id="OSY87455.1"/>
    </source>
</evidence>
<keyword evidence="1" id="KW-0732">Signal</keyword>
<dbReference type="EMBL" id="LAPZ01000011">
    <property type="protein sequence ID" value="OSY87455.1"/>
    <property type="molecule type" value="Genomic_DNA"/>
</dbReference>
<protein>
    <recommendedName>
        <fullName evidence="4">Hemin receptor</fullName>
    </recommendedName>
</protein>
<dbReference type="AlphaFoldDB" id="A0A1Y2PAH4"/>
<evidence type="ECO:0000256" key="1">
    <source>
        <dbReference type="SAM" id="SignalP"/>
    </source>
</evidence>
<dbReference type="SUPFAM" id="SSF56935">
    <property type="entry name" value="Porins"/>
    <property type="match status" value="1"/>
</dbReference>
<organism evidence="2 3">
    <name type="scientific">Tenacibaculum holothuriorum</name>
    <dbReference type="NCBI Taxonomy" id="1635173"/>
    <lineage>
        <taxon>Bacteria</taxon>
        <taxon>Pseudomonadati</taxon>
        <taxon>Bacteroidota</taxon>
        <taxon>Flavobacteriia</taxon>
        <taxon>Flavobacteriales</taxon>
        <taxon>Flavobacteriaceae</taxon>
        <taxon>Tenacibaculum</taxon>
    </lineage>
</organism>
<dbReference type="InParanoid" id="A0A1Y2PAH4"/>
<proteinExistence type="predicted"/>
<evidence type="ECO:0008006" key="4">
    <source>
        <dbReference type="Google" id="ProtNLM"/>
    </source>
</evidence>
<dbReference type="Proteomes" id="UP000194221">
    <property type="component" value="Unassembled WGS sequence"/>
</dbReference>
<accession>A0A1Y2PAH4</accession>
<reference evidence="2 3" key="1">
    <citation type="submission" date="2015-03" db="EMBL/GenBank/DDBJ databases">
        <title>Genome sequence of Tenacibaculum sp. S2-2, isolated from intestinal microbiota of sea cucumber, Apostichopus japonicas.</title>
        <authorList>
            <person name="Shao Z."/>
            <person name="Wang L."/>
            <person name="Li X."/>
        </authorList>
    </citation>
    <scope>NUCLEOTIDE SEQUENCE [LARGE SCALE GENOMIC DNA]</scope>
    <source>
        <strain evidence="2 3">S2-2</strain>
    </source>
</reference>
<dbReference type="STRING" id="1635173.WH52_11320"/>
<gene>
    <name evidence="2" type="ORF">WH52_11320</name>
</gene>
<dbReference type="RefSeq" id="WP_086031072.1">
    <property type="nucleotide sequence ID" value="NZ_LAPZ01000011.1"/>
</dbReference>
<dbReference type="Gene3D" id="2.40.160.60">
    <property type="entry name" value="Outer membrane protein transport protein (OMPP1/FadL/TodX)"/>
    <property type="match status" value="1"/>
</dbReference>
<keyword evidence="3" id="KW-1185">Reference proteome</keyword>
<dbReference type="OrthoDB" id="9765571at2"/>